<sequence>MFLQTRALVVYGALLTLVIGAPATFTRGRLTKRMEAEGFNDVAHATHAKGGKIFTHEEFIKNMPGPIFNKIEVKPGESGLTLMEFREHAGHAMGVTDKHMDRFVNRYVIDFPRPFSMETKGDLQGLYEEHLAWLQPNKDIEDNSAQVLALKEKLGQIREKSQPNEEVALKEYWERLESLDEAGFSKEDQYDWYLWKAAQHWRSIYKDTEKLDIDHLVSEFMSVAKDDSRLKDNIYVKEWKNGNPEENETIIRLVEGLKQHSETLNATKQNRPWYHWRSLLDQVCILWKKMTKKFGAKMPGEKLE</sequence>
<evidence type="ECO:0000313" key="1">
    <source>
        <dbReference type="EMBL" id="KNF05186.1"/>
    </source>
</evidence>
<proteinExistence type="predicted"/>
<accession>A0A0L0W0Y7</accession>
<dbReference type="EMBL" id="AJIL01000009">
    <property type="protein sequence ID" value="KNF05186.1"/>
    <property type="molecule type" value="Genomic_DNA"/>
</dbReference>
<name>A0A0L0W0Y7_9BASI</name>
<dbReference type="Proteomes" id="UP000054564">
    <property type="component" value="Unassembled WGS sequence"/>
</dbReference>
<dbReference type="AlphaFoldDB" id="A0A0L0W0Y7"/>
<evidence type="ECO:0000313" key="2">
    <source>
        <dbReference type="Proteomes" id="UP000054564"/>
    </source>
</evidence>
<reference evidence="2" key="1">
    <citation type="submission" date="2014-03" db="EMBL/GenBank/DDBJ databases">
        <title>The Genome Sequence of Puccinia striiformis f. sp. tritici PST-78.</title>
        <authorList>
            <consortium name="The Broad Institute Genome Sequencing Platform"/>
            <person name="Cuomo C."/>
            <person name="Hulbert S."/>
            <person name="Chen X."/>
            <person name="Walker B."/>
            <person name="Young S.K."/>
            <person name="Zeng Q."/>
            <person name="Gargeya S."/>
            <person name="Fitzgerald M."/>
            <person name="Haas B."/>
            <person name="Abouelleil A."/>
            <person name="Alvarado L."/>
            <person name="Arachchi H.M."/>
            <person name="Berlin A.M."/>
            <person name="Chapman S.B."/>
            <person name="Goldberg J."/>
            <person name="Griggs A."/>
            <person name="Gujja S."/>
            <person name="Hansen M."/>
            <person name="Howarth C."/>
            <person name="Imamovic A."/>
            <person name="Larimer J."/>
            <person name="McCowan C."/>
            <person name="Montmayeur A."/>
            <person name="Murphy C."/>
            <person name="Neiman D."/>
            <person name="Pearson M."/>
            <person name="Priest M."/>
            <person name="Roberts A."/>
            <person name="Saif S."/>
            <person name="Shea T."/>
            <person name="Sisk P."/>
            <person name="Sykes S."/>
            <person name="Wortman J."/>
            <person name="Nusbaum C."/>
            <person name="Birren B."/>
        </authorList>
    </citation>
    <scope>NUCLEOTIDE SEQUENCE [LARGE SCALE GENOMIC DNA]</scope>
    <source>
        <strain evidence="2">race PST-78</strain>
    </source>
</reference>
<keyword evidence="2" id="KW-1185">Reference proteome</keyword>
<protein>
    <submittedName>
        <fullName evidence="1">Uncharacterized protein</fullName>
    </submittedName>
</protein>
<dbReference type="OrthoDB" id="10677938at2759"/>
<comment type="caution">
    <text evidence="1">The sequence shown here is derived from an EMBL/GenBank/DDBJ whole genome shotgun (WGS) entry which is preliminary data.</text>
</comment>
<gene>
    <name evidence="1" type="ORF">PSTG_01814</name>
</gene>
<organism evidence="1 2">
    <name type="scientific">Puccinia striiformis f. sp. tritici PST-78</name>
    <dbReference type="NCBI Taxonomy" id="1165861"/>
    <lineage>
        <taxon>Eukaryota</taxon>
        <taxon>Fungi</taxon>
        <taxon>Dikarya</taxon>
        <taxon>Basidiomycota</taxon>
        <taxon>Pucciniomycotina</taxon>
        <taxon>Pucciniomycetes</taxon>
        <taxon>Pucciniales</taxon>
        <taxon>Pucciniaceae</taxon>
        <taxon>Puccinia</taxon>
    </lineage>
</organism>